<comment type="caution">
    <text evidence="1">The sequence shown here is derived from an EMBL/GenBank/DDBJ whole genome shotgun (WGS) entry which is preliminary data.</text>
</comment>
<organism evidence="1 2">
    <name type="scientific">Serratia marcescens</name>
    <dbReference type="NCBI Taxonomy" id="615"/>
    <lineage>
        <taxon>Bacteria</taxon>
        <taxon>Pseudomonadati</taxon>
        <taxon>Pseudomonadota</taxon>
        <taxon>Gammaproteobacteria</taxon>
        <taxon>Enterobacterales</taxon>
        <taxon>Yersiniaceae</taxon>
        <taxon>Serratia</taxon>
    </lineage>
</organism>
<dbReference type="EMBL" id="VOUQ01000019">
    <property type="protein sequence ID" value="TXE27122.1"/>
    <property type="molecule type" value="Genomic_DNA"/>
</dbReference>
<evidence type="ECO:0000313" key="1">
    <source>
        <dbReference type="EMBL" id="TXE27122.1"/>
    </source>
</evidence>
<proteinExistence type="predicted"/>
<sequence>MVNQFNALAQARDALEAQGCVVRSYVRKPQRPVITADSTCGQIVWPTVDVVVRENGVQRTVRTSRVHECQVIWN</sequence>
<evidence type="ECO:0000313" key="2">
    <source>
        <dbReference type="Proteomes" id="UP000321126"/>
    </source>
</evidence>
<dbReference type="Proteomes" id="UP000321126">
    <property type="component" value="Unassembled WGS sequence"/>
</dbReference>
<accession>A0A5C7BXT6</accession>
<name>A0A5C7BXT6_SERMA</name>
<reference evidence="1 2" key="1">
    <citation type="submission" date="2019-07" db="EMBL/GenBank/DDBJ databases">
        <title>Serratia strains were isolated from fresh produce.</title>
        <authorList>
            <person name="Cho G.-S."/>
            <person name="Stein M."/>
            <person name="Lee W."/>
            <person name="Suh S.H."/>
            <person name="Franz C.M.A.P."/>
        </authorList>
    </citation>
    <scope>NUCLEOTIDE SEQUENCE [LARGE SCALE GENOMIC DNA]</scope>
    <source>
        <strain evidence="1 2">S16</strain>
    </source>
</reference>
<gene>
    <name evidence="1" type="ORF">FOT62_22650</name>
</gene>
<dbReference type="RefSeq" id="WP_147882655.1">
    <property type="nucleotide sequence ID" value="NZ_JVEJ01000357.1"/>
</dbReference>
<dbReference type="AlphaFoldDB" id="A0A5C7BXT6"/>
<protein>
    <submittedName>
        <fullName evidence="1">Uncharacterized protein</fullName>
    </submittedName>
</protein>